<evidence type="ECO:0000313" key="1">
    <source>
        <dbReference type="EMBL" id="AXR76165.1"/>
    </source>
</evidence>
<gene>
    <name evidence="1" type="ORF">AArc1_4048</name>
</gene>
<keyword evidence="1" id="KW-0614">Plasmid</keyword>
<protein>
    <submittedName>
        <fullName evidence="1">Uncharacterized protein</fullName>
    </submittedName>
</protein>
<dbReference type="EMBL" id="CP024045">
    <property type="protein sequence ID" value="AXR76165.1"/>
    <property type="molecule type" value="Genomic_DNA"/>
</dbReference>
<dbReference type="KEGG" id="nan:AArc1_4048"/>
<organism evidence="1 2">
    <name type="scientific">Natrarchaeobaculum sulfurireducens</name>
    <dbReference type="NCBI Taxonomy" id="2044521"/>
    <lineage>
        <taxon>Archaea</taxon>
        <taxon>Methanobacteriati</taxon>
        <taxon>Methanobacteriota</taxon>
        <taxon>Stenosarchaea group</taxon>
        <taxon>Halobacteria</taxon>
        <taxon>Halobacteriales</taxon>
        <taxon>Natrialbaceae</taxon>
        <taxon>Natrarchaeobaculum</taxon>
    </lineage>
</organism>
<name>A0A346P9H0_9EURY</name>
<proteinExistence type="predicted"/>
<geneLocation type="plasmid" evidence="2">
    <name>paarc1-01</name>
</geneLocation>
<reference evidence="1 2" key="1">
    <citation type="submission" date="2017-10" db="EMBL/GenBank/DDBJ databases">
        <title>Phenotypic and genomic properties of facultatively anaerobic sulfur-reducing natronoarchaea from hypersaline soda lakes.</title>
        <authorList>
            <person name="Sorokin D.Y."/>
            <person name="Kublanov I.V."/>
            <person name="Roman P."/>
            <person name="Sinninghe Damste J.S."/>
            <person name="Golyshin P.N."/>
            <person name="Rojo D."/>
            <person name="Ciordia S."/>
            <person name="Mena Md.C."/>
            <person name="Ferrer M."/>
            <person name="Messina E."/>
            <person name="Smedile F."/>
            <person name="La Spada G."/>
            <person name="La Cono V."/>
            <person name="Yakimov M.M."/>
        </authorList>
    </citation>
    <scope>NUCLEOTIDE SEQUENCE [LARGE SCALE GENOMIC DNA]</scope>
    <source>
        <strain evidence="1 2">AArc1</strain>
        <plasmid evidence="2">paarc1-01</plasmid>
    </source>
</reference>
<evidence type="ECO:0000313" key="2">
    <source>
        <dbReference type="Proteomes" id="UP000258707"/>
    </source>
</evidence>
<sequence length="74" mass="8896">MFEEDERKPLDKDRERTFHKGWEDALADGPYSEGTFNKLSWQNLGNRLGCLFGDVPDEMRDELMFWAERQRRLD</sequence>
<dbReference type="AlphaFoldDB" id="A0A346P9H0"/>
<accession>A0A346P9H0</accession>
<dbReference type="Proteomes" id="UP000258707">
    <property type="component" value="Plasmid pAArc1-01"/>
</dbReference>